<evidence type="ECO:0000259" key="10">
    <source>
        <dbReference type="Pfam" id="PF01593"/>
    </source>
</evidence>
<dbReference type="InterPro" id="IPR014105">
    <property type="entry name" value="Carotenoid/retinoid_OxRdtase"/>
</dbReference>
<dbReference type="InterPro" id="IPR036188">
    <property type="entry name" value="FAD/NAD-bd_sf"/>
</dbReference>
<comment type="similarity">
    <text evidence="3 9">Belongs to the carotenoid/retinoid oxidoreductase family.</text>
</comment>
<evidence type="ECO:0000256" key="1">
    <source>
        <dbReference type="ARBA" id="ARBA00001974"/>
    </source>
</evidence>
<dbReference type="FunFam" id="3.50.50.60:FF:000378">
    <property type="entry name" value="Phytoene desaturase"/>
    <property type="match status" value="1"/>
</dbReference>
<name>A0A2G8T1T2_9BURK</name>
<dbReference type="SUPFAM" id="SSF51905">
    <property type="entry name" value="FAD/NAD(P)-binding domain"/>
    <property type="match status" value="1"/>
</dbReference>
<dbReference type="Proteomes" id="UP000228593">
    <property type="component" value="Unassembled WGS sequence"/>
</dbReference>
<evidence type="ECO:0000256" key="8">
    <source>
        <dbReference type="ARBA" id="ARBA00031986"/>
    </source>
</evidence>
<dbReference type="PANTHER" id="PTHR43734">
    <property type="entry name" value="PHYTOENE DESATURASE"/>
    <property type="match status" value="1"/>
</dbReference>
<keyword evidence="7 9" id="KW-0560">Oxidoreductase</keyword>
<comment type="cofactor">
    <cofactor evidence="1">
        <name>FAD</name>
        <dbReference type="ChEBI" id="CHEBI:57692"/>
    </cofactor>
</comment>
<evidence type="ECO:0000313" key="11">
    <source>
        <dbReference type="EMBL" id="PIL40010.1"/>
    </source>
</evidence>
<dbReference type="OrthoDB" id="9774675at2"/>
<proteinExistence type="inferred from homology"/>
<dbReference type="Pfam" id="PF01593">
    <property type="entry name" value="Amino_oxidase"/>
    <property type="match status" value="1"/>
</dbReference>
<dbReference type="AlphaFoldDB" id="A0A2G8T1T2"/>
<organism evidence="11 12">
    <name type="scientific">Massilia psychrophila</name>
    <dbReference type="NCBI Taxonomy" id="1603353"/>
    <lineage>
        <taxon>Bacteria</taxon>
        <taxon>Pseudomonadati</taxon>
        <taxon>Pseudomonadota</taxon>
        <taxon>Betaproteobacteria</taxon>
        <taxon>Burkholderiales</taxon>
        <taxon>Oxalobacteraceae</taxon>
        <taxon>Telluria group</taxon>
        <taxon>Massilia</taxon>
    </lineage>
</organism>
<dbReference type="GO" id="GO:0016627">
    <property type="term" value="F:oxidoreductase activity, acting on the CH-CH group of donors"/>
    <property type="evidence" value="ECO:0007669"/>
    <property type="project" value="UniProtKB-ARBA"/>
</dbReference>
<evidence type="ECO:0000256" key="3">
    <source>
        <dbReference type="ARBA" id="ARBA00006046"/>
    </source>
</evidence>
<sequence length="497" mass="55699">MIKAIVIGSGFGGLALAIRLQSAGIDTLILEKRDKPGGRAYVYEDQGFTFDAGPTVITDPTALEEVFALSGNRLEDYVRMLPVNPFYRLCWEDGYRFNYVNDQDELDRQIGLKSPSDVAGYGKFLAYSKAVLQEGYIKLGHVPFPDFRSMIRVAPQLIKLESYRSVYGIVSRFIKDPHLRQAFSFHSLLVGGNPFETSSIYALIHALERQWGVFFPEGGTGALIRGMLKLFGELGGEIRLNVEVDEIVVEQGRVAAVRLKSGEQIACLLTASNADVVHTYDRLMRNDSVAKRKAVSLKKMRFSMSLFVIYFGLKGVRNDLEHHTVLFGPRYRELLKDIFHGDELAEDFSLYLHAPTVTDPSLAPPGHSAYYVLAPVPHLGHADIDWNTEGPRYRDRILAYLEQHYIPDLKRDLVTSRIFTPYDFREELNAHVGSAFSLEPVLWQSAYFRTHNKDQQIKGLYFVGAGTHPGAGIPGVVGSAKATARIIVDEHLVQRVS</sequence>
<keyword evidence="12" id="KW-1185">Reference proteome</keyword>
<protein>
    <recommendedName>
        <fullName evidence="8">Phytoene dehydrogenase</fullName>
    </recommendedName>
</protein>
<feature type="domain" description="Amine oxidase" evidence="10">
    <location>
        <begin position="12"/>
        <end position="487"/>
    </location>
</feature>
<dbReference type="GO" id="GO:0016117">
    <property type="term" value="P:carotenoid biosynthetic process"/>
    <property type="evidence" value="ECO:0007669"/>
    <property type="project" value="UniProtKB-KW"/>
</dbReference>
<dbReference type="InterPro" id="IPR002937">
    <property type="entry name" value="Amino_oxidase"/>
</dbReference>
<dbReference type="PANTHER" id="PTHR43734:SF3">
    <property type="entry name" value="B-CAROTENE KETOLASE"/>
    <property type="match status" value="1"/>
</dbReference>
<accession>A0A2G8T1T2</accession>
<dbReference type="NCBIfam" id="TIGR02734">
    <property type="entry name" value="crtI_fam"/>
    <property type="match status" value="1"/>
</dbReference>
<keyword evidence="6" id="KW-0274">FAD</keyword>
<evidence type="ECO:0000313" key="12">
    <source>
        <dbReference type="Proteomes" id="UP000228593"/>
    </source>
</evidence>
<evidence type="ECO:0000256" key="5">
    <source>
        <dbReference type="ARBA" id="ARBA00022746"/>
    </source>
</evidence>
<evidence type="ECO:0000256" key="2">
    <source>
        <dbReference type="ARBA" id="ARBA00004829"/>
    </source>
</evidence>
<dbReference type="EMBL" id="PDOB01000012">
    <property type="protein sequence ID" value="PIL40010.1"/>
    <property type="molecule type" value="Genomic_DNA"/>
</dbReference>
<comment type="caution">
    <text evidence="11">The sequence shown here is derived from an EMBL/GenBank/DDBJ whole genome shotgun (WGS) entry which is preliminary data.</text>
</comment>
<dbReference type="PROSITE" id="PS00982">
    <property type="entry name" value="PHYTOENE_DH"/>
    <property type="match status" value="1"/>
</dbReference>
<evidence type="ECO:0000256" key="4">
    <source>
        <dbReference type="ARBA" id="ARBA00022630"/>
    </source>
</evidence>
<gene>
    <name evidence="11" type="ORF">CR103_09825</name>
</gene>
<evidence type="ECO:0000256" key="9">
    <source>
        <dbReference type="RuleBase" id="RU362075"/>
    </source>
</evidence>
<evidence type="ECO:0000256" key="6">
    <source>
        <dbReference type="ARBA" id="ARBA00022827"/>
    </source>
</evidence>
<reference evidence="11 12" key="1">
    <citation type="submission" date="2017-10" db="EMBL/GenBank/DDBJ databases">
        <title>Massilia psychrophilum sp. nov., a novel purple-pigmented bacterium isolated from Tianshan glacier, Xinjiang Municipality, China.</title>
        <authorList>
            <person name="Wang H."/>
        </authorList>
    </citation>
    <scope>NUCLEOTIDE SEQUENCE [LARGE SCALE GENOMIC DNA]</scope>
    <source>
        <strain evidence="11 12">JCM 30813</strain>
    </source>
</reference>
<keyword evidence="4" id="KW-0285">Flavoprotein</keyword>
<comment type="pathway">
    <text evidence="2 9">Carotenoid biosynthesis.</text>
</comment>
<dbReference type="InterPro" id="IPR008150">
    <property type="entry name" value="Phytoene_DH_bac_CS"/>
</dbReference>
<keyword evidence="5 9" id="KW-0125">Carotenoid biosynthesis</keyword>
<dbReference type="Gene3D" id="3.50.50.60">
    <property type="entry name" value="FAD/NAD(P)-binding domain"/>
    <property type="match status" value="3"/>
</dbReference>
<evidence type="ECO:0000256" key="7">
    <source>
        <dbReference type="ARBA" id="ARBA00023002"/>
    </source>
</evidence>